<dbReference type="RefSeq" id="WP_246122717.1">
    <property type="nucleotide sequence ID" value="NZ_VFOZ01000002.1"/>
</dbReference>
<dbReference type="SUPFAM" id="SSF51735">
    <property type="entry name" value="NAD(P)-binding Rossmann-fold domains"/>
    <property type="match status" value="1"/>
</dbReference>
<comment type="caution">
    <text evidence="3">The sequence shown here is derived from an EMBL/GenBank/DDBJ whole genome shotgun (WGS) entry which is preliminary data.</text>
</comment>
<accession>A0A543BZ90</accession>
<dbReference type="Gene3D" id="3.40.50.720">
    <property type="entry name" value="NAD(P)-binding Rossmann-like Domain"/>
    <property type="match status" value="1"/>
</dbReference>
<comment type="similarity">
    <text evidence="1">Belongs to the short-chain dehydrogenases/reductases (SDR) family.</text>
</comment>
<evidence type="ECO:0000256" key="1">
    <source>
        <dbReference type="ARBA" id="ARBA00006484"/>
    </source>
</evidence>
<dbReference type="EMBL" id="VFOZ01000002">
    <property type="protein sequence ID" value="TQL90142.1"/>
    <property type="molecule type" value="Genomic_DNA"/>
</dbReference>
<keyword evidence="2" id="KW-0560">Oxidoreductase</keyword>
<name>A0A543BZ90_9ACTN</name>
<sequence>MNAVGDRAAPLAGRTALVTGGSRGIGLGISRLFAELGANVLIVSRREPSLTEAVRTITEAGVDPGAVAYRVGRADSEEDADASVALAVERFGSLDILVNNAATNPYFGPLTGIGRSQADKTLGVNLWGPLRWIQAAWEQYLRDHGGAVLNISSTSGTAVDPGLGWYGTGKAGLIHLTRQLAMELAPGVRVNAISPGLIKTDMSRALWENGEEELAATMPLARLGTPRDIAEAAAFLCSGAAAWVTGQTLTVDGGYLVRPSS</sequence>
<organism evidence="3 4">
    <name type="scientific">Actinoallomurus bryophytorum</name>
    <dbReference type="NCBI Taxonomy" id="1490222"/>
    <lineage>
        <taxon>Bacteria</taxon>
        <taxon>Bacillati</taxon>
        <taxon>Actinomycetota</taxon>
        <taxon>Actinomycetes</taxon>
        <taxon>Streptosporangiales</taxon>
        <taxon>Thermomonosporaceae</taxon>
        <taxon>Actinoallomurus</taxon>
    </lineage>
</organism>
<evidence type="ECO:0000313" key="4">
    <source>
        <dbReference type="Proteomes" id="UP000316096"/>
    </source>
</evidence>
<protein>
    <submittedName>
        <fullName evidence="3">NAD(P)-dependent dehydrogenase (Short-subunit alcohol dehydrogenase family)</fullName>
    </submittedName>
</protein>
<dbReference type="FunFam" id="3.40.50.720:FF:000084">
    <property type="entry name" value="Short-chain dehydrogenase reductase"/>
    <property type="match status" value="1"/>
</dbReference>
<dbReference type="Pfam" id="PF13561">
    <property type="entry name" value="adh_short_C2"/>
    <property type="match status" value="1"/>
</dbReference>
<gene>
    <name evidence="3" type="ORF">FB559_7435</name>
</gene>
<dbReference type="InterPro" id="IPR002347">
    <property type="entry name" value="SDR_fam"/>
</dbReference>
<dbReference type="PROSITE" id="PS00061">
    <property type="entry name" value="ADH_SHORT"/>
    <property type="match status" value="1"/>
</dbReference>
<keyword evidence="4" id="KW-1185">Reference proteome</keyword>
<dbReference type="InterPro" id="IPR020904">
    <property type="entry name" value="Sc_DH/Rdtase_CS"/>
</dbReference>
<dbReference type="PRINTS" id="PR00081">
    <property type="entry name" value="GDHRDH"/>
</dbReference>
<proteinExistence type="inferred from homology"/>
<dbReference type="Proteomes" id="UP000316096">
    <property type="component" value="Unassembled WGS sequence"/>
</dbReference>
<dbReference type="AlphaFoldDB" id="A0A543BZ90"/>
<dbReference type="NCBIfam" id="NF005559">
    <property type="entry name" value="PRK07231.1"/>
    <property type="match status" value="1"/>
</dbReference>
<dbReference type="PANTHER" id="PTHR43943">
    <property type="entry name" value="DEHYDROGENASE/REDUCTASE (SDR FAMILY) MEMBER 4"/>
    <property type="match status" value="1"/>
</dbReference>
<dbReference type="InterPro" id="IPR036291">
    <property type="entry name" value="NAD(P)-bd_dom_sf"/>
</dbReference>
<dbReference type="PRINTS" id="PR00080">
    <property type="entry name" value="SDRFAMILY"/>
</dbReference>
<dbReference type="PANTHER" id="PTHR43943:SF2">
    <property type="entry name" value="DEHYDROGENASE_REDUCTASE 4"/>
    <property type="match status" value="1"/>
</dbReference>
<evidence type="ECO:0000256" key="2">
    <source>
        <dbReference type="ARBA" id="ARBA00023002"/>
    </source>
</evidence>
<reference evidence="3 4" key="1">
    <citation type="submission" date="2019-06" db="EMBL/GenBank/DDBJ databases">
        <title>Sequencing the genomes of 1000 actinobacteria strains.</title>
        <authorList>
            <person name="Klenk H.-P."/>
        </authorList>
    </citation>
    <scope>NUCLEOTIDE SEQUENCE [LARGE SCALE GENOMIC DNA]</scope>
    <source>
        <strain evidence="3 4">DSM 102200</strain>
    </source>
</reference>
<evidence type="ECO:0000313" key="3">
    <source>
        <dbReference type="EMBL" id="TQL90142.1"/>
    </source>
</evidence>
<dbReference type="CDD" id="cd05233">
    <property type="entry name" value="SDR_c"/>
    <property type="match status" value="1"/>
</dbReference>
<dbReference type="GO" id="GO:0016491">
    <property type="term" value="F:oxidoreductase activity"/>
    <property type="evidence" value="ECO:0007669"/>
    <property type="project" value="UniProtKB-KW"/>
</dbReference>